<sequence length="187" mass="20274">MGLPVFRPESSITLVKYSAVGISALSFTPSTTPFWRISLKLTRMAPGTWPPVLATIWSLPIFGCAVNSFMLPPPRISTMVTSCWWALSHCGVTSGPGTVVAKAAWAAPRPMAAAIRVLTSFKVCSSLGWGIRRSQRSAIWCDRTAGQSGLRSCMSRRLDETQADNIRTGFRATRTTGLRPHGSDSTQ</sequence>
<reference evidence="1" key="1">
    <citation type="submission" date="2016-10" db="EMBL/GenBank/DDBJ databases">
        <title>Sequence of Gallionella enrichment culture.</title>
        <authorList>
            <person name="Poehlein A."/>
            <person name="Muehling M."/>
            <person name="Daniel R."/>
        </authorList>
    </citation>
    <scope>NUCLEOTIDE SEQUENCE</scope>
</reference>
<comment type="caution">
    <text evidence="1">The sequence shown here is derived from an EMBL/GenBank/DDBJ whole genome shotgun (WGS) entry which is preliminary data.</text>
</comment>
<protein>
    <submittedName>
        <fullName evidence="1">Uncharacterized protein</fullName>
    </submittedName>
</protein>
<organism evidence="1">
    <name type="scientific">mine drainage metagenome</name>
    <dbReference type="NCBI Taxonomy" id="410659"/>
    <lineage>
        <taxon>unclassified sequences</taxon>
        <taxon>metagenomes</taxon>
        <taxon>ecological metagenomes</taxon>
    </lineage>
</organism>
<proteinExistence type="predicted"/>
<name>A0A1J5Q7I4_9ZZZZ</name>
<accession>A0A1J5Q7I4</accession>
<dbReference type="EMBL" id="MLJW01002874">
    <property type="protein sequence ID" value="OIQ73427.1"/>
    <property type="molecule type" value="Genomic_DNA"/>
</dbReference>
<dbReference type="AlphaFoldDB" id="A0A1J5Q7I4"/>
<evidence type="ECO:0000313" key="1">
    <source>
        <dbReference type="EMBL" id="OIQ73427.1"/>
    </source>
</evidence>
<gene>
    <name evidence="1" type="ORF">GALL_449390</name>
</gene>